<dbReference type="GO" id="GO:0005886">
    <property type="term" value="C:plasma membrane"/>
    <property type="evidence" value="ECO:0007669"/>
    <property type="project" value="UniProtKB-SubCell"/>
</dbReference>
<dbReference type="SUPFAM" id="SSF144083">
    <property type="entry name" value="Magnesium transport protein CorA, transmembrane region"/>
    <property type="match status" value="1"/>
</dbReference>
<accession>A0A4P6F3T3</accession>
<evidence type="ECO:0000256" key="10">
    <source>
        <dbReference type="ARBA" id="ARBA00034269"/>
    </source>
</evidence>
<dbReference type="OrthoDB" id="9803416at2"/>
<feature type="transmembrane region" description="Helical" evidence="12">
    <location>
        <begin position="327"/>
        <end position="347"/>
    </location>
</feature>
<reference evidence="13 14" key="1">
    <citation type="submission" date="2019-01" db="EMBL/GenBank/DDBJ databases">
        <title>Genome sequencing of strain FW10M-9.</title>
        <authorList>
            <person name="Heo J."/>
            <person name="Kim S.-J."/>
            <person name="Kim J.-S."/>
            <person name="Hong S.-B."/>
            <person name="Kwon S.-W."/>
        </authorList>
    </citation>
    <scope>NUCLEOTIDE SEQUENCE [LARGE SCALE GENOMIC DNA]</scope>
    <source>
        <strain evidence="13 14">FW10M-9</strain>
    </source>
</reference>
<dbReference type="GO" id="GO:0015095">
    <property type="term" value="F:magnesium ion transmembrane transporter activity"/>
    <property type="evidence" value="ECO:0007669"/>
    <property type="project" value="TreeGrafter"/>
</dbReference>
<dbReference type="GO" id="GO:0050897">
    <property type="term" value="F:cobalt ion binding"/>
    <property type="evidence" value="ECO:0007669"/>
    <property type="project" value="TreeGrafter"/>
</dbReference>
<dbReference type="Pfam" id="PF01544">
    <property type="entry name" value="CorA"/>
    <property type="match status" value="1"/>
</dbReference>
<dbReference type="PANTHER" id="PTHR46494:SF1">
    <property type="entry name" value="CORA FAMILY METAL ION TRANSPORTER (EUROFUNG)"/>
    <property type="match status" value="1"/>
</dbReference>
<evidence type="ECO:0000313" key="14">
    <source>
        <dbReference type="Proteomes" id="UP000292118"/>
    </source>
</evidence>
<dbReference type="Gene3D" id="1.20.58.340">
    <property type="entry name" value="Magnesium transport protein CorA, transmembrane region"/>
    <property type="match status" value="2"/>
</dbReference>
<evidence type="ECO:0000256" key="8">
    <source>
        <dbReference type="ARBA" id="ARBA00023065"/>
    </source>
</evidence>
<evidence type="ECO:0000313" key="13">
    <source>
        <dbReference type="EMBL" id="QAY69333.1"/>
    </source>
</evidence>
<dbReference type="InterPro" id="IPR045863">
    <property type="entry name" value="CorA_TM1_TM2"/>
</dbReference>
<dbReference type="EMBL" id="CP035493">
    <property type="protein sequence ID" value="QAY69333.1"/>
    <property type="molecule type" value="Genomic_DNA"/>
</dbReference>
<dbReference type="AlphaFoldDB" id="A0A4P6F3T3"/>
<keyword evidence="7 12" id="KW-1133">Transmembrane helix</keyword>
<evidence type="ECO:0000256" key="12">
    <source>
        <dbReference type="SAM" id="Phobius"/>
    </source>
</evidence>
<evidence type="ECO:0000256" key="9">
    <source>
        <dbReference type="ARBA" id="ARBA00023136"/>
    </source>
</evidence>
<dbReference type="FunFam" id="1.20.58.340:FF:000004">
    <property type="entry name" value="Magnesium transport protein CorA"/>
    <property type="match status" value="1"/>
</dbReference>
<keyword evidence="14" id="KW-1185">Reference proteome</keyword>
<keyword evidence="4" id="KW-1003">Cell membrane</keyword>
<evidence type="ECO:0000256" key="6">
    <source>
        <dbReference type="ARBA" id="ARBA00022842"/>
    </source>
</evidence>
<proteinExistence type="inferred from homology"/>
<keyword evidence="3" id="KW-0813">Transport</keyword>
<keyword evidence="8" id="KW-0406">Ion transport</keyword>
<comment type="catalytic activity">
    <reaction evidence="10">
        <text>Mg(2+)(in) = Mg(2+)(out)</text>
        <dbReference type="Rhea" id="RHEA:29827"/>
        <dbReference type="ChEBI" id="CHEBI:18420"/>
    </reaction>
</comment>
<comment type="similarity">
    <text evidence="2">Belongs to the CorA metal ion transporter (MIT) (TC 1.A.35) family.</text>
</comment>
<evidence type="ECO:0000256" key="1">
    <source>
        <dbReference type="ARBA" id="ARBA00004651"/>
    </source>
</evidence>
<dbReference type="Proteomes" id="UP000292118">
    <property type="component" value="Chromosome"/>
</dbReference>
<dbReference type="InterPro" id="IPR045861">
    <property type="entry name" value="CorA_cytoplasmic_dom"/>
</dbReference>
<name>A0A4P6F3T3_9MICO</name>
<evidence type="ECO:0000256" key="2">
    <source>
        <dbReference type="ARBA" id="ARBA00009765"/>
    </source>
</evidence>
<sequence length="353" mass="39720">MSITDNAVYVDGHRTDNPPSLELTLETMQACDGIGWIDLLQPSAAEIRAVADELGLHELAVDDAVNAHQRSKLERYDDVLFVVLHPARYLDSPEQVEFSELHVFVGPRFVVSVRRDEFPHVSPVRRALEARPDRLRLGPLAILHALLDRVVDEYAPVVAGLENDIDEIEDQLFSRDPEVSRRMYELSREVIRLQRATRPLVQIVRTLETGRVFDLAPGAGAAVTEDGGAGMDVELERAFRDVLDHAIRYAERADEFRAVLDNALTVHATLVAQEQNEEVRHMTEASLKQAEAAKKISSWAAIFFAPTLVAGIYGMNFTHMPELHWLFGYPFALLLMVVAAFGLYSIFKRVDWL</sequence>
<dbReference type="CDD" id="cd12830">
    <property type="entry name" value="MtCorA-like"/>
    <property type="match status" value="1"/>
</dbReference>
<dbReference type="GO" id="GO:0000287">
    <property type="term" value="F:magnesium ion binding"/>
    <property type="evidence" value="ECO:0007669"/>
    <property type="project" value="TreeGrafter"/>
</dbReference>
<comment type="function">
    <text evidence="11">Mediates influx of magnesium ions. Alternates between open and closed states. Activated by low cytoplasmic Mg(2+) levels. Inactive when cytoplasmic Mg(2+) levels are high.</text>
</comment>
<dbReference type="KEGG" id="xya:ET471_04155"/>
<comment type="subcellular location">
    <subcellularLocation>
        <location evidence="1">Cell membrane</location>
        <topology evidence="1">Multi-pass membrane protein</topology>
    </subcellularLocation>
</comment>
<protein>
    <submittedName>
        <fullName evidence="13">Magnesium and cobalt transport protein CorA</fullName>
    </submittedName>
</protein>
<keyword evidence="5 12" id="KW-0812">Transmembrane</keyword>
<evidence type="ECO:0000256" key="5">
    <source>
        <dbReference type="ARBA" id="ARBA00022692"/>
    </source>
</evidence>
<dbReference type="GO" id="GO:0015087">
    <property type="term" value="F:cobalt ion transmembrane transporter activity"/>
    <property type="evidence" value="ECO:0007669"/>
    <property type="project" value="TreeGrafter"/>
</dbReference>
<evidence type="ECO:0000256" key="3">
    <source>
        <dbReference type="ARBA" id="ARBA00022448"/>
    </source>
</evidence>
<evidence type="ECO:0000256" key="4">
    <source>
        <dbReference type="ARBA" id="ARBA00022475"/>
    </source>
</evidence>
<organism evidence="13 14">
    <name type="scientific">Xylanimonas protaetiae</name>
    <dbReference type="NCBI Taxonomy" id="2509457"/>
    <lineage>
        <taxon>Bacteria</taxon>
        <taxon>Bacillati</taxon>
        <taxon>Actinomycetota</taxon>
        <taxon>Actinomycetes</taxon>
        <taxon>Micrococcales</taxon>
        <taxon>Promicromonosporaceae</taxon>
        <taxon>Xylanimonas</taxon>
    </lineage>
</organism>
<dbReference type="RefSeq" id="WP_129186733.1">
    <property type="nucleotide sequence ID" value="NZ_CP035493.1"/>
</dbReference>
<keyword evidence="6" id="KW-0460">Magnesium</keyword>
<evidence type="ECO:0000256" key="7">
    <source>
        <dbReference type="ARBA" id="ARBA00022989"/>
    </source>
</evidence>
<keyword evidence="9 12" id="KW-0472">Membrane</keyword>
<gene>
    <name evidence="13" type="ORF">ET471_04155</name>
</gene>
<dbReference type="PANTHER" id="PTHR46494">
    <property type="entry name" value="CORA FAMILY METAL ION TRANSPORTER (EUROFUNG)"/>
    <property type="match status" value="1"/>
</dbReference>
<dbReference type="SUPFAM" id="SSF143865">
    <property type="entry name" value="CorA soluble domain-like"/>
    <property type="match status" value="1"/>
</dbReference>
<dbReference type="Gene3D" id="3.30.460.20">
    <property type="entry name" value="CorA soluble domain-like"/>
    <property type="match status" value="1"/>
</dbReference>
<feature type="transmembrane region" description="Helical" evidence="12">
    <location>
        <begin position="296"/>
        <end position="315"/>
    </location>
</feature>
<dbReference type="InterPro" id="IPR002523">
    <property type="entry name" value="MgTranspt_CorA/ZnTranspt_ZntB"/>
</dbReference>
<evidence type="ECO:0000256" key="11">
    <source>
        <dbReference type="ARBA" id="ARBA00045497"/>
    </source>
</evidence>